<proteinExistence type="predicted"/>
<protein>
    <submittedName>
        <fullName evidence="2">Uncharacterized protein</fullName>
    </submittedName>
</protein>
<feature type="transmembrane region" description="Helical" evidence="1">
    <location>
        <begin position="45"/>
        <end position="78"/>
    </location>
</feature>
<gene>
    <name evidence="2" type="ORF">S12H4_54862</name>
</gene>
<organism evidence="2">
    <name type="scientific">marine sediment metagenome</name>
    <dbReference type="NCBI Taxonomy" id="412755"/>
    <lineage>
        <taxon>unclassified sequences</taxon>
        <taxon>metagenomes</taxon>
        <taxon>ecological metagenomes</taxon>
    </lineage>
</organism>
<feature type="transmembrane region" description="Helical" evidence="1">
    <location>
        <begin position="12"/>
        <end position="33"/>
    </location>
</feature>
<keyword evidence="1" id="KW-1133">Transmembrane helix</keyword>
<comment type="caution">
    <text evidence="2">The sequence shown here is derived from an EMBL/GenBank/DDBJ whole genome shotgun (WGS) entry which is preliminary data.</text>
</comment>
<name>X1UK87_9ZZZZ</name>
<evidence type="ECO:0000313" key="2">
    <source>
        <dbReference type="EMBL" id="GAJ17934.1"/>
    </source>
</evidence>
<reference evidence="2" key="1">
    <citation type="journal article" date="2014" name="Front. Microbiol.">
        <title>High frequency of phylogenetically diverse reductive dehalogenase-homologous genes in deep subseafloor sedimentary metagenomes.</title>
        <authorList>
            <person name="Kawai M."/>
            <person name="Futagami T."/>
            <person name="Toyoda A."/>
            <person name="Takaki Y."/>
            <person name="Nishi S."/>
            <person name="Hori S."/>
            <person name="Arai W."/>
            <person name="Tsubouchi T."/>
            <person name="Morono Y."/>
            <person name="Uchiyama I."/>
            <person name="Ito T."/>
            <person name="Fujiyama A."/>
            <person name="Inagaki F."/>
            <person name="Takami H."/>
        </authorList>
    </citation>
    <scope>NUCLEOTIDE SEQUENCE</scope>
    <source>
        <strain evidence="2">Expedition CK06-06</strain>
    </source>
</reference>
<keyword evidence="1" id="KW-0812">Transmembrane</keyword>
<dbReference type="EMBL" id="BARW01035123">
    <property type="protein sequence ID" value="GAJ17934.1"/>
    <property type="molecule type" value="Genomic_DNA"/>
</dbReference>
<sequence length="80" mass="9212">AIYIHVNLMTLTWSWAFFPSVMFMYLIFLYAIVQNTLIYEKTQRFNTVILSSFIIIQLFFAAVVSNAIGIGSVLHLFVSI</sequence>
<evidence type="ECO:0000256" key="1">
    <source>
        <dbReference type="SAM" id="Phobius"/>
    </source>
</evidence>
<keyword evidence="1" id="KW-0472">Membrane</keyword>
<feature type="non-terminal residue" evidence="2">
    <location>
        <position position="1"/>
    </location>
</feature>
<accession>X1UK87</accession>
<dbReference type="AlphaFoldDB" id="X1UK87"/>